<name>A0A8J2YFK3_9BACL</name>
<evidence type="ECO:0000256" key="2">
    <source>
        <dbReference type="ARBA" id="ARBA00007832"/>
    </source>
</evidence>
<dbReference type="Pfam" id="PF06276">
    <property type="entry name" value="FhuF"/>
    <property type="match status" value="1"/>
</dbReference>
<evidence type="ECO:0000256" key="1">
    <source>
        <dbReference type="ARBA" id="ARBA00004924"/>
    </source>
</evidence>
<dbReference type="GO" id="GO:0019290">
    <property type="term" value="P:siderophore biosynthetic process"/>
    <property type="evidence" value="ECO:0007669"/>
    <property type="project" value="InterPro"/>
</dbReference>
<dbReference type="Proteomes" id="UP000628775">
    <property type="component" value="Unassembled WGS sequence"/>
</dbReference>
<dbReference type="RefSeq" id="WP_188688760.1">
    <property type="nucleotide sequence ID" value="NZ_BMIR01000001.1"/>
</dbReference>
<comment type="pathway">
    <text evidence="1">Siderophore biosynthesis.</text>
</comment>
<dbReference type="InterPro" id="IPR007310">
    <property type="entry name" value="Aerobactin_biosyn_IucA/IucC_N"/>
</dbReference>
<gene>
    <name evidence="5" type="ORF">GCM10011391_05930</name>
</gene>
<dbReference type="Pfam" id="PF04183">
    <property type="entry name" value="IucA_IucC"/>
    <property type="match status" value="1"/>
</dbReference>
<accession>A0A8J2YFK3</accession>
<feature type="domain" description="Aerobactin siderophore biosynthesis IucA/IucC N-terminal" evidence="3">
    <location>
        <begin position="146"/>
        <end position="382"/>
    </location>
</feature>
<proteinExistence type="inferred from homology"/>
<dbReference type="Gene3D" id="1.10.510.40">
    <property type="match status" value="1"/>
</dbReference>
<reference evidence="5" key="1">
    <citation type="journal article" date="2014" name="Int. J. Syst. Evol. Microbiol.">
        <title>Complete genome sequence of Corynebacterium casei LMG S-19264T (=DSM 44701T), isolated from a smear-ripened cheese.</title>
        <authorList>
            <consortium name="US DOE Joint Genome Institute (JGI-PGF)"/>
            <person name="Walter F."/>
            <person name="Albersmeier A."/>
            <person name="Kalinowski J."/>
            <person name="Ruckert C."/>
        </authorList>
    </citation>
    <scope>NUCLEOTIDE SEQUENCE</scope>
    <source>
        <strain evidence="5">CGMCC 1.15371</strain>
    </source>
</reference>
<comment type="caution">
    <text evidence="5">The sequence shown here is derived from an EMBL/GenBank/DDBJ whole genome shotgun (WGS) entry which is preliminary data.</text>
</comment>
<protein>
    <submittedName>
        <fullName evidence="5">Petrobactin biosynthesis protein AsbA</fullName>
    </submittedName>
</protein>
<dbReference type="GO" id="GO:0016881">
    <property type="term" value="F:acid-amino acid ligase activity"/>
    <property type="evidence" value="ECO:0007669"/>
    <property type="project" value="UniProtKB-ARBA"/>
</dbReference>
<dbReference type="PANTHER" id="PTHR34384:SF5">
    <property type="entry name" value="L-2,3-DIAMINOPROPANOATE--CITRATE LIGASE"/>
    <property type="match status" value="1"/>
</dbReference>
<evidence type="ECO:0000259" key="3">
    <source>
        <dbReference type="Pfam" id="PF04183"/>
    </source>
</evidence>
<keyword evidence="6" id="KW-1185">Reference proteome</keyword>
<evidence type="ECO:0000313" key="5">
    <source>
        <dbReference type="EMBL" id="GGE30170.1"/>
    </source>
</evidence>
<feature type="domain" description="Aerobactin siderophore biosynthesis IucA/IucC-like C-terminal" evidence="4">
    <location>
        <begin position="413"/>
        <end position="571"/>
    </location>
</feature>
<dbReference type="InterPro" id="IPR022770">
    <property type="entry name" value="IucA/IucC-like_C"/>
</dbReference>
<dbReference type="PANTHER" id="PTHR34384">
    <property type="entry name" value="L-2,3-DIAMINOPROPANOATE--CITRATE LIGASE"/>
    <property type="match status" value="1"/>
</dbReference>
<sequence length="603" mass="69051">MTKVKVIAEQATIQSFVNCYLRETGRGEKQRVALTPKKNTDAKTVIKLRLAHQGINIIIPIKYWSPIGRHLFAFPLYYQFEAGYCPLPMDYITLVACMIKELLLDQGRQDSEDELMLRVILSCQNIKLALSHRIKKDSGLTVGSMDFIENEHALIFGHLLHPTPKSRQGMTDEEAMFYAPEFNGSFQLHYFKASTRLIKQASSGAISAADMLKQYLMTDDSISETFKKEHCLSQDDVLIPCHPLQAKYLLTRSNITDLIQRGQLEYLGPHGQPFTATSSIRTVYNKKSPYMFKFSLNLKITNSLRVNKQKELERGIEVGRLLKSSFGDQLFEAHPNFKIIRDPAYLTVKTGEEESGFEVVIRENPFKDDQKQETTLIAGLCQDSLPGQRTRLAHLIAACSKKDERTLEEVCLSWFQHYLNVSLRPMLWLYFQYGIVLEAHQQNAVIQLEDGYPKTFFYRDNQGYYFARSKSDRLKTFLPDISKNSDTICADSIAEERFIYYVIVNQLFGLINAFGSAGLIAEEKLLVLVYEELAACHEQHPESQLLDRLLHAQTLPCKANLLTRLHNMDELVGSLDNQSVYIQMPNPLKEVTRHHDDIHSPTY</sequence>
<evidence type="ECO:0000313" key="6">
    <source>
        <dbReference type="Proteomes" id="UP000628775"/>
    </source>
</evidence>
<dbReference type="InterPro" id="IPR037455">
    <property type="entry name" value="LucA/IucC-like"/>
</dbReference>
<dbReference type="EMBL" id="BMIR01000001">
    <property type="protein sequence ID" value="GGE30170.1"/>
    <property type="molecule type" value="Genomic_DNA"/>
</dbReference>
<reference evidence="5" key="2">
    <citation type="submission" date="2020-09" db="EMBL/GenBank/DDBJ databases">
        <authorList>
            <person name="Sun Q."/>
            <person name="Zhou Y."/>
        </authorList>
    </citation>
    <scope>NUCLEOTIDE SEQUENCE</scope>
    <source>
        <strain evidence="5">CGMCC 1.15371</strain>
    </source>
</reference>
<comment type="similarity">
    <text evidence="2">Belongs to the IucA/IucC family.</text>
</comment>
<organism evidence="5 6">
    <name type="scientific">Pullulanibacillus camelliae</name>
    <dbReference type="NCBI Taxonomy" id="1707096"/>
    <lineage>
        <taxon>Bacteria</taxon>
        <taxon>Bacillati</taxon>
        <taxon>Bacillota</taxon>
        <taxon>Bacilli</taxon>
        <taxon>Bacillales</taxon>
        <taxon>Sporolactobacillaceae</taxon>
        <taxon>Pullulanibacillus</taxon>
    </lineage>
</organism>
<evidence type="ECO:0000259" key="4">
    <source>
        <dbReference type="Pfam" id="PF06276"/>
    </source>
</evidence>
<dbReference type="AlphaFoldDB" id="A0A8J2YFK3"/>